<keyword evidence="9" id="KW-1133">Transmembrane helix</keyword>
<feature type="domain" description="Glucose-methanol-choline oxidoreductase C-terminal" evidence="16">
    <location>
        <begin position="550"/>
        <end position="685"/>
    </location>
</feature>
<feature type="domain" description="Glucose-methanol-choline oxidoreductase N-terminal" evidence="14">
    <location>
        <begin position="250"/>
        <end position="458"/>
    </location>
</feature>
<dbReference type="InterPro" id="IPR007867">
    <property type="entry name" value="GMC_OxRtase_C"/>
</dbReference>
<evidence type="ECO:0000256" key="11">
    <source>
        <dbReference type="ARBA" id="ARBA00023136"/>
    </source>
</evidence>
<evidence type="ECO:0000259" key="14">
    <source>
        <dbReference type="Pfam" id="PF00732"/>
    </source>
</evidence>
<dbReference type="Pfam" id="PF00732">
    <property type="entry name" value="GMC_oxred_N"/>
    <property type="match status" value="1"/>
</dbReference>
<dbReference type="PANTHER" id="PTHR46056:SF12">
    <property type="entry name" value="LONG-CHAIN-ALCOHOL OXIDASE"/>
    <property type="match status" value="1"/>
</dbReference>
<comment type="caution">
    <text evidence="17">The sequence shown here is derived from an EMBL/GenBank/DDBJ whole genome shotgun (WGS) entry which is preliminary data.</text>
</comment>
<dbReference type="InterPro" id="IPR000172">
    <property type="entry name" value="GMC_OxRdtase_N"/>
</dbReference>
<evidence type="ECO:0000256" key="4">
    <source>
        <dbReference type="ARBA" id="ARBA00010790"/>
    </source>
</evidence>
<dbReference type="PIRSF" id="PIRSF028937">
    <property type="entry name" value="Lg_Ch_AO"/>
    <property type="match status" value="1"/>
</dbReference>
<evidence type="ECO:0000256" key="13">
    <source>
        <dbReference type="PIRSR" id="PIRSR028937-1"/>
    </source>
</evidence>
<name>A0A8H7ERN2_9FUNG</name>
<dbReference type="PANTHER" id="PTHR46056">
    <property type="entry name" value="LONG-CHAIN-ALCOHOL OXIDASE"/>
    <property type="match status" value="1"/>
</dbReference>
<dbReference type="GO" id="GO:0046577">
    <property type="term" value="F:long-chain-alcohol oxidase activity"/>
    <property type="evidence" value="ECO:0007669"/>
    <property type="project" value="UniProtKB-EC"/>
</dbReference>
<evidence type="ECO:0000313" key="18">
    <source>
        <dbReference type="Proteomes" id="UP000605846"/>
    </source>
</evidence>
<dbReference type="GO" id="GO:0016020">
    <property type="term" value="C:membrane"/>
    <property type="evidence" value="ECO:0007669"/>
    <property type="project" value="UniProtKB-SubCell"/>
</dbReference>
<protein>
    <recommendedName>
        <fullName evidence="5 12">Long-chain-alcohol oxidase</fullName>
        <ecNumber evidence="5 12">1.1.3.20</ecNumber>
    </recommendedName>
</protein>
<evidence type="ECO:0000256" key="2">
    <source>
        <dbReference type="ARBA" id="ARBA00003842"/>
    </source>
</evidence>
<dbReference type="Proteomes" id="UP000605846">
    <property type="component" value="Unassembled WGS sequence"/>
</dbReference>
<evidence type="ECO:0000313" key="17">
    <source>
        <dbReference type="EMBL" id="KAF7723651.1"/>
    </source>
</evidence>
<dbReference type="Pfam" id="PF05199">
    <property type="entry name" value="GMC_oxred_C"/>
    <property type="match status" value="1"/>
</dbReference>
<evidence type="ECO:0000256" key="10">
    <source>
        <dbReference type="ARBA" id="ARBA00023002"/>
    </source>
</evidence>
<dbReference type="Gene3D" id="3.50.50.60">
    <property type="entry name" value="FAD/NAD(P)-binding domain"/>
    <property type="match status" value="2"/>
</dbReference>
<keyword evidence="7" id="KW-0812">Transmembrane</keyword>
<dbReference type="AlphaFoldDB" id="A0A8H7ERN2"/>
<comment type="catalytic activity">
    <reaction evidence="1 12">
        <text>a long-chain primary fatty alcohol + O2 = a long-chain fatty aldehyde + H2O2</text>
        <dbReference type="Rhea" id="RHEA:22756"/>
        <dbReference type="ChEBI" id="CHEBI:15379"/>
        <dbReference type="ChEBI" id="CHEBI:16240"/>
        <dbReference type="ChEBI" id="CHEBI:17176"/>
        <dbReference type="ChEBI" id="CHEBI:77396"/>
        <dbReference type="EC" id="1.1.3.20"/>
    </reaction>
</comment>
<comment type="similarity">
    <text evidence="4 12">Belongs to the GMC oxidoreductase family.</text>
</comment>
<evidence type="ECO:0000259" key="15">
    <source>
        <dbReference type="Pfam" id="PF00890"/>
    </source>
</evidence>
<evidence type="ECO:0000256" key="1">
    <source>
        <dbReference type="ARBA" id="ARBA00000920"/>
    </source>
</evidence>
<evidence type="ECO:0000256" key="9">
    <source>
        <dbReference type="ARBA" id="ARBA00022989"/>
    </source>
</evidence>
<keyword evidence="18" id="KW-1185">Reference proteome</keyword>
<keyword evidence="8" id="KW-0274">FAD</keyword>
<dbReference type="Pfam" id="PF00890">
    <property type="entry name" value="FAD_binding_2"/>
    <property type="match status" value="1"/>
</dbReference>
<evidence type="ECO:0000256" key="12">
    <source>
        <dbReference type="PIRNR" id="PIRNR028937"/>
    </source>
</evidence>
<evidence type="ECO:0000256" key="3">
    <source>
        <dbReference type="ARBA" id="ARBA00004370"/>
    </source>
</evidence>
<evidence type="ECO:0000256" key="8">
    <source>
        <dbReference type="ARBA" id="ARBA00022827"/>
    </source>
</evidence>
<dbReference type="GO" id="GO:0050660">
    <property type="term" value="F:flavin adenine dinucleotide binding"/>
    <property type="evidence" value="ECO:0007669"/>
    <property type="project" value="InterPro"/>
</dbReference>
<evidence type="ECO:0000256" key="7">
    <source>
        <dbReference type="ARBA" id="ARBA00022692"/>
    </source>
</evidence>
<sequence length="703" mass="77045">MTDPNRFISGSPTEITNEQLETFQAILDTFIAPLTKDEEDALLKRLAGPGGSHTPEQVHEFAQLSATSAQSAKHAIALIDQSVPVARRRELSILLSLLSTRAGTFALTGHFAEFKNLTRQEREAALLQLQNAFFPKFRLIFKALVSLACYPSYRAQANPFYRAMNYPGDNDARSELDLKPESLPERLSMLSLDEIKDGQRFDAIVVGSGAGGGVTAAELAKTGKSVIVIDKGTYYHESDFDPQESSAYGNLYEYGGFFTSSEAAISILAGSVFGGGTTVNWSASLKLQHFVREEWAKQGLTHFVSPQFARDLDRVYERIGASTAGIQHNKSNQVLVNGCTALGYHITDIPQNTGGKQHNCGFCFTGCRAGIKNGTMNTWLRDAKDYGAKFLDKTKVLRVLVEKGKAVGVECLVHNQHRIKLFADIVVASGGSLQTPGLLLRSGLTNKNIGRNLRLHPVTLTFGYFDEDIDTYNGSIMTALSNVCENLDQGGYGAKLEIPSLPPSSYAASIPWRGAAHHKELMMRYRKCAPILTLARDRDSVASVHYDENDNCVVNFSLSNFDRQSIIVGMEKSLNILVAAGAREVQTTQYGVEPFVFEPGEESRVDNPRYVQWLEKVIKHGLPQEAPGIFCAHQMGSCRMGVSPKSSVTKPTGETWEVKNLYVSDASLFPTASGVNPMVTIEALALHVSRSINNRSTQPTSRL</sequence>
<keyword evidence="10 12" id="KW-0560">Oxidoreductase</keyword>
<feature type="domain" description="FAD-dependent oxidoreductase 2 FAD-binding" evidence="15">
    <location>
        <begin position="202"/>
        <end position="234"/>
    </location>
</feature>
<reference evidence="17" key="1">
    <citation type="submission" date="2020-01" db="EMBL/GenBank/DDBJ databases">
        <title>Genome Sequencing of Three Apophysomyces-Like Fungal Strains Confirms a Novel Fungal Genus in the Mucoromycota with divergent Burkholderia-like Endosymbiotic Bacteria.</title>
        <authorList>
            <person name="Stajich J.E."/>
            <person name="Macias A.M."/>
            <person name="Carter-House D."/>
            <person name="Lovett B."/>
            <person name="Kasson L.R."/>
            <person name="Berry K."/>
            <person name="Grigoriev I."/>
            <person name="Chang Y."/>
            <person name="Spatafora J."/>
            <person name="Kasson M.T."/>
        </authorList>
    </citation>
    <scope>NUCLEOTIDE SEQUENCE</scope>
    <source>
        <strain evidence="17">NRRL A-21654</strain>
    </source>
</reference>
<organism evidence="17 18">
    <name type="scientific">Apophysomyces ossiformis</name>
    <dbReference type="NCBI Taxonomy" id="679940"/>
    <lineage>
        <taxon>Eukaryota</taxon>
        <taxon>Fungi</taxon>
        <taxon>Fungi incertae sedis</taxon>
        <taxon>Mucoromycota</taxon>
        <taxon>Mucoromycotina</taxon>
        <taxon>Mucoromycetes</taxon>
        <taxon>Mucorales</taxon>
        <taxon>Mucorineae</taxon>
        <taxon>Mucoraceae</taxon>
        <taxon>Apophysomyces</taxon>
    </lineage>
</organism>
<evidence type="ECO:0000259" key="16">
    <source>
        <dbReference type="Pfam" id="PF05199"/>
    </source>
</evidence>
<comment type="subcellular location">
    <subcellularLocation>
        <location evidence="3">Membrane</location>
    </subcellularLocation>
</comment>
<accession>A0A8H7ERN2</accession>
<keyword evidence="6" id="KW-0285">Flavoprotein</keyword>
<dbReference type="EMBL" id="JABAYA010000144">
    <property type="protein sequence ID" value="KAF7723651.1"/>
    <property type="molecule type" value="Genomic_DNA"/>
</dbReference>
<dbReference type="InterPro" id="IPR036188">
    <property type="entry name" value="FAD/NAD-bd_sf"/>
</dbReference>
<evidence type="ECO:0000256" key="5">
    <source>
        <dbReference type="ARBA" id="ARBA00013125"/>
    </source>
</evidence>
<dbReference type="InterPro" id="IPR012400">
    <property type="entry name" value="Long_Oxdase"/>
</dbReference>
<feature type="active site" description="Proton acceptor" evidence="13">
    <location>
        <position position="633"/>
    </location>
</feature>
<proteinExistence type="inferred from homology"/>
<comment type="function">
    <text evidence="2">Long-chain fatty alcohol oxidase involved in the omega-oxidation pathway of lipid degradation.</text>
</comment>
<dbReference type="OrthoDB" id="269227at2759"/>
<gene>
    <name evidence="17" type="ORF">EC973_001793</name>
</gene>
<dbReference type="SUPFAM" id="SSF51905">
    <property type="entry name" value="FAD/NAD(P)-binding domain"/>
    <property type="match status" value="1"/>
</dbReference>
<evidence type="ECO:0000256" key="6">
    <source>
        <dbReference type="ARBA" id="ARBA00022630"/>
    </source>
</evidence>
<dbReference type="EC" id="1.1.3.20" evidence="5 12"/>
<keyword evidence="11" id="KW-0472">Membrane</keyword>
<dbReference type="InterPro" id="IPR003953">
    <property type="entry name" value="FAD-dep_OxRdtase_2_FAD-bd"/>
</dbReference>